<dbReference type="GO" id="GO:0016652">
    <property type="term" value="F:oxidoreductase activity, acting on NAD(P)H as acceptor"/>
    <property type="evidence" value="ECO:0007669"/>
    <property type="project" value="UniProtKB-UniRule"/>
</dbReference>
<dbReference type="InterPro" id="IPR003680">
    <property type="entry name" value="Flavodoxin_fold"/>
</dbReference>
<comment type="catalytic activity">
    <reaction evidence="5">
        <text>N,N-dimethyl-1,4-phenylenediamine + anthranilate + 2 NAD(+) = 2-(4-dimethylaminophenyl)diazenylbenzoate + 2 NADH + 2 H(+)</text>
        <dbReference type="Rhea" id="RHEA:55872"/>
        <dbReference type="ChEBI" id="CHEBI:15378"/>
        <dbReference type="ChEBI" id="CHEBI:15783"/>
        <dbReference type="ChEBI" id="CHEBI:16567"/>
        <dbReference type="ChEBI" id="CHEBI:57540"/>
        <dbReference type="ChEBI" id="CHEBI:57945"/>
        <dbReference type="ChEBI" id="CHEBI:71579"/>
        <dbReference type="EC" id="1.7.1.17"/>
    </reaction>
    <physiologicalReaction direction="right-to-left" evidence="5">
        <dbReference type="Rhea" id="RHEA:55874"/>
    </physiologicalReaction>
</comment>
<dbReference type="HAMAP" id="MF_01216">
    <property type="entry name" value="Azoreductase_type1"/>
    <property type="match status" value="1"/>
</dbReference>
<comment type="catalytic activity">
    <reaction evidence="6">
        <text>2 a quinone + NADH + H(+) = 2 a 1,4-benzosemiquinone + NAD(+)</text>
        <dbReference type="Rhea" id="RHEA:65952"/>
        <dbReference type="ChEBI" id="CHEBI:15378"/>
        <dbReference type="ChEBI" id="CHEBI:57540"/>
        <dbReference type="ChEBI" id="CHEBI:57945"/>
        <dbReference type="ChEBI" id="CHEBI:132124"/>
        <dbReference type="ChEBI" id="CHEBI:134225"/>
    </reaction>
</comment>
<keyword evidence="4 6" id="KW-0520">NAD</keyword>
<evidence type="ECO:0000313" key="9">
    <source>
        <dbReference type="Proteomes" id="UP000265541"/>
    </source>
</evidence>
<dbReference type="GO" id="GO:0010181">
    <property type="term" value="F:FMN binding"/>
    <property type="evidence" value="ECO:0007669"/>
    <property type="project" value="UniProtKB-UniRule"/>
</dbReference>
<dbReference type="InterPro" id="IPR029039">
    <property type="entry name" value="Flavoprotein-like_sf"/>
</dbReference>
<comment type="subunit">
    <text evidence="6">Homodimer.</text>
</comment>
<organism evidence="8 9">
    <name type="scientific">Staphylococcus gallinarum</name>
    <dbReference type="NCBI Taxonomy" id="1293"/>
    <lineage>
        <taxon>Bacteria</taxon>
        <taxon>Bacillati</taxon>
        <taxon>Bacillota</taxon>
        <taxon>Bacilli</taxon>
        <taxon>Bacillales</taxon>
        <taxon>Staphylococcaceae</taxon>
        <taxon>Staphylococcus</taxon>
    </lineage>
</organism>
<evidence type="ECO:0000313" key="8">
    <source>
        <dbReference type="EMBL" id="RIP33982.1"/>
    </source>
</evidence>
<dbReference type="EC" id="1.6.5.-" evidence="6"/>
<dbReference type="InterPro" id="IPR023048">
    <property type="entry name" value="NADH:quinone_OxRdtase_FMN_depd"/>
</dbReference>
<gene>
    <name evidence="6" type="primary">azoR</name>
    <name evidence="8" type="ORF">BUZ14_07955</name>
</gene>
<dbReference type="SUPFAM" id="SSF52218">
    <property type="entry name" value="Flavoproteins"/>
    <property type="match status" value="1"/>
</dbReference>
<dbReference type="GO" id="GO:0016655">
    <property type="term" value="F:oxidoreductase activity, acting on NAD(P)H, quinone or similar compound as acceptor"/>
    <property type="evidence" value="ECO:0007669"/>
    <property type="project" value="InterPro"/>
</dbReference>
<dbReference type="OrthoDB" id="9805013at2"/>
<evidence type="ECO:0000256" key="5">
    <source>
        <dbReference type="ARBA" id="ARBA00048542"/>
    </source>
</evidence>
<evidence type="ECO:0000256" key="4">
    <source>
        <dbReference type="ARBA" id="ARBA00023027"/>
    </source>
</evidence>
<protein>
    <recommendedName>
        <fullName evidence="6">FMN dependent NADH:quinone oxidoreductase</fullName>
        <ecNumber evidence="6">1.6.5.-</ecNumber>
    </recommendedName>
    <alternativeName>
        <fullName evidence="6">Azo-dye reductase</fullName>
    </alternativeName>
    <alternativeName>
        <fullName evidence="6">FMN-dependent NADH-azo compound oxidoreductase</fullName>
    </alternativeName>
    <alternativeName>
        <fullName evidence="6">FMN-dependent NADH-azoreductase</fullName>
        <ecNumber evidence="6">1.7.1.17</ecNumber>
    </alternativeName>
</protein>
<dbReference type="PANTHER" id="PTHR43741">
    <property type="entry name" value="FMN-DEPENDENT NADH-AZOREDUCTASE 1"/>
    <property type="match status" value="1"/>
</dbReference>
<dbReference type="Proteomes" id="UP000265541">
    <property type="component" value="Unassembled WGS sequence"/>
</dbReference>
<dbReference type="EC" id="1.7.1.17" evidence="6"/>
<keyword evidence="1 6" id="KW-0285">Flavoprotein</keyword>
<comment type="function">
    <text evidence="6">Also exhibits azoreductase activity. Catalyzes the reductive cleavage of the azo bond in aromatic azo compounds to the corresponding amines.</text>
</comment>
<keyword evidence="3 6" id="KW-0560">Oxidoreductase</keyword>
<evidence type="ECO:0000259" key="7">
    <source>
        <dbReference type="Pfam" id="PF02525"/>
    </source>
</evidence>
<dbReference type="RefSeq" id="WP_119485383.1">
    <property type="nucleotide sequence ID" value="NZ_QYJN01000004.1"/>
</dbReference>
<evidence type="ECO:0000256" key="6">
    <source>
        <dbReference type="HAMAP-Rule" id="MF_01216"/>
    </source>
</evidence>
<comment type="cofactor">
    <cofactor evidence="6">
        <name>FMN</name>
        <dbReference type="ChEBI" id="CHEBI:58210"/>
    </cofactor>
    <text evidence="6">Binds 1 FMN per subunit.</text>
</comment>
<dbReference type="Pfam" id="PF02525">
    <property type="entry name" value="Flavodoxin_2"/>
    <property type="match status" value="1"/>
</dbReference>
<evidence type="ECO:0000256" key="2">
    <source>
        <dbReference type="ARBA" id="ARBA00022643"/>
    </source>
</evidence>
<evidence type="ECO:0000256" key="3">
    <source>
        <dbReference type="ARBA" id="ARBA00023002"/>
    </source>
</evidence>
<reference evidence="8 9" key="1">
    <citation type="journal article" date="2016" name="Front. Microbiol.">
        <title>Comprehensive Phylogenetic Analysis of Bovine Non-aureus Staphylococci Species Based on Whole-Genome Sequencing.</title>
        <authorList>
            <person name="Naushad S."/>
            <person name="Barkema H.W."/>
            <person name="Luby C."/>
            <person name="Condas L.A."/>
            <person name="Nobrega D.B."/>
            <person name="Carson D.A."/>
            <person name="De Buck J."/>
        </authorList>
    </citation>
    <scope>NUCLEOTIDE SEQUENCE [LARGE SCALE GENOMIC DNA]</scope>
    <source>
        <strain evidence="8 9">SNUC 4781</strain>
    </source>
</reference>
<dbReference type="EMBL" id="QYJN01000004">
    <property type="protein sequence ID" value="RIP33982.1"/>
    <property type="molecule type" value="Genomic_DNA"/>
</dbReference>
<keyword evidence="2 6" id="KW-0288">FMN</keyword>
<accession>A0A3A0VNZ4</accession>
<comment type="similarity">
    <text evidence="6">Belongs to the azoreductase type 1 family.</text>
</comment>
<feature type="domain" description="Flavodoxin-like fold" evidence="7">
    <location>
        <begin position="1"/>
        <end position="204"/>
    </location>
</feature>
<dbReference type="PANTHER" id="PTHR43741:SF4">
    <property type="entry name" value="FMN-DEPENDENT NADH:QUINONE OXIDOREDUCTASE"/>
    <property type="match status" value="1"/>
</dbReference>
<evidence type="ECO:0000256" key="1">
    <source>
        <dbReference type="ARBA" id="ARBA00022630"/>
    </source>
</evidence>
<dbReference type="InterPro" id="IPR050104">
    <property type="entry name" value="FMN-dep_NADH:Q_OxRdtase_AzoR1"/>
</dbReference>
<dbReference type="GO" id="GO:0009055">
    <property type="term" value="F:electron transfer activity"/>
    <property type="evidence" value="ECO:0007669"/>
    <property type="project" value="UniProtKB-UniRule"/>
</dbReference>
<comment type="caution">
    <text evidence="8">The sequence shown here is derived from an EMBL/GenBank/DDBJ whole genome shotgun (WGS) entry which is preliminary data.</text>
</comment>
<proteinExistence type="inferred from homology"/>
<comment type="function">
    <text evidence="6">Quinone reductase that provides resistance to thiol-specific stress caused by electrophilic quinones.</text>
</comment>
<comment type="caution">
    <text evidence="6">Lacks conserved residue(s) required for the propagation of feature annotation.</text>
</comment>
<sequence length="212" mass="24675">MKTLLINAHPDYTNKKTYSAKLQELFNHQISERFPETEITTLNLYDSIIPKLDTEQLFNIWGKHNNQQSLEGDELKLFNIWKNLISQFKNHQRIVIVMPMHNFNIPSKLKDYMDNILIARETFKYTSDGSVGLMTDNYKGLLLQASGSVYTNNDRYTKLEFSNQYLTAMFEDIMGFDSFDIVRAQGTAIDSESNVMANAKSEMYDKLTTFYK</sequence>
<name>A0A3A0VNZ4_STAGA</name>
<dbReference type="Gene3D" id="3.40.50.360">
    <property type="match status" value="1"/>
</dbReference>
<dbReference type="AlphaFoldDB" id="A0A3A0VNZ4"/>